<sequence length="111" mass="12855">MFIKPLFPVVEYVVSYDYIANVLCENKAKPQMQCNGKCHLIKELAKASDTPEKGNDKKQPSFENTIIFYQEIESHFTFKVAYYTKTIKIPSDYNLSYSFLKTNAVFRPPVV</sequence>
<evidence type="ECO:0000313" key="1">
    <source>
        <dbReference type="EMBL" id="MBK0370444.1"/>
    </source>
</evidence>
<comment type="caution">
    <text evidence="1">The sequence shown here is derived from an EMBL/GenBank/DDBJ whole genome shotgun (WGS) entry which is preliminary data.</text>
</comment>
<dbReference type="AlphaFoldDB" id="A0A934PPB7"/>
<protein>
    <submittedName>
        <fullName evidence="1">Uncharacterized protein</fullName>
    </submittedName>
</protein>
<evidence type="ECO:0000313" key="2">
    <source>
        <dbReference type="Proteomes" id="UP000609172"/>
    </source>
</evidence>
<dbReference type="Proteomes" id="UP000609172">
    <property type="component" value="Unassembled WGS sequence"/>
</dbReference>
<reference evidence="1" key="1">
    <citation type="submission" date="2020-12" db="EMBL/GenBank/DDBJ databases">
        <title>Bacterial novel species Flavobacterium sp. SE-1-e isolated from soil.</title>
        <authorList>
            <person name="Jung H.-Y."/>
        </authorList>
    </citation>
    <scope>NUCLEOTIDE SEQUENCE</scope>
    <source>
        <strain evidence="1">SE-1-e</strain>
    </source>
</reference>
<accession>A0A934PPB7</accession>
<proteinExistence type="predicted"/>
<dbReference type="EMBL" id="JAEHFV010000004">
    <property type="protein sequence ID" value="MBK0370444.1"/>
    <property type="molecule type" value="Genomic_DNA"/>
</dbReference>
<gene>
    <name evidence="1" type="ORF">I5M07_11430</name>
</gene>
<name>A0A934PPB7_9FLAO</name>
<keyword evidence="2" id="KW-1185">Reference proteome</keyword>
<organism evidence="1 2">
    <name type="scientific">Flavobacterium agrisoli</name>
    <dbReference type="NCBI Taxonomy" id="2793066"/>
    <lineage>
        <taxon>Bacteria</taxon>
        <taxon>Pseudomonadati</taxon>
        <taxon>Bacteroidota</taxon>
        <taxon>Flavobacteriia</taxon>
        <taxon>Flavobacteriales</taxon>
        <taxon>Flavobacteriaceae</taxon>
        <taxon>Flavobacterium</taxon>
    </lineage>
</organism>